<dbReference type="GO" id="GO:0005363">
    <property type="term" value="F:maltose transmembrane transporter activity"/>
    <property type="evidence" value="ECO:0007669"/>
    <property type="project" value="TreeGrafter"/>
</dbReference>
<dbReference type="AlphaFoldDB" id="A0AAP0BK38"/>
<feature type="transmembrane region" description="Helical" evidence="1">
    <location>
        <begin position="280"/>
        <end position="299"/>
    </location>
</feature>
<keyword evidence="1" id="KW-1133">Transmembrane helix</keyword>
<reference evidence="2 3" key="1">
    <citation type="journal article" date="2022" name="Nat. Plants">
        <title>Genomes of leafy and leafless Platanthera orchids illuminate the evolution of mycoheterotrophy.</title>
        <authorList>
            <person name="Li M.H."/>
            <person name="Liu K.W."/>
            <person name="Li Z."/>
            <person name="Lu H.C."/>
            <person name="Ye Q.L."/>
            <person name="Zhang D."/>
            <person name="Wang J.Y."/>
            <person name="Li Y.F."/>
            <person name="Zhong Z.M."/>
            <person name="Liu X."/>
            <person name="Yu X."/>
            <person name="Liu D.K."/>
            <person name="Tu X.D."/>
            <person name="Liu B."/>
            <person name="Hao Y."/>
            <person name="Liao X.Y."/>
            <person name="Jiang Y.T."/>
            <person name="Sun W.H."/>
            <person name="Chen J."/>
            <person name="Chen Y.Q."/>
            <person name="Ai Y."/>
            <person name="Zhai J.W."/>
            <person name="Wu S.S."/>
            <person name="Zhou Z."/>
            <person name="Hsiao Y.Y."/>
            <person name="Wu W.L."/>
            <person name="Chen Y.Y."/>
            <person name="Lin Y.F."/>
            <person name="Hsu J.L."/>
            <person name="Li C.Y."/>
            <person name="Wang Z.W."/>
            <person name="Zhao X."/>
            <person name="Zhong W.Y."/>
            <person name="Ma X.K."/>
            <person name="Ma L."/>
            <person name="Huang J."/>
            <person name="Chen G.Z."/>
            <person name="Huang M.Z."/>
            <person name="Huang L."/>
            <person name="Peng D.H."/>
            <person name="Luo Y.B."/>
            <person name="Zou S.Q."/>
            <person name="Chen S.P."/>
            <person name="Lan S."/>
            <person name="Tsai W.C."/>
            <person name="Van de Peer Y."/>
            <person name="Liu Z.J."/>
        </authorList>
    </citation>
    <scope>NUCLEOTIDE SEQUENCE [LARGE SCALE GENOMIC DNA]</scope>
    <source>
        <strain evidence="2">Lor287</strain>
    </source>
</reference>
<evidence type="ECO:0000313" key="3">
    <source>
        <dbReference type="Proteomes" id="UP001418222"/>
    </source>
</evidence>
<feature type="transmembrane region" description="Helical" evidence="1">
    <location>
        <begin position="164"/>
        <end position="184"/>
    </location>
</feature>
<keyword evidence="3" id="KW-1185">Reference proteome</keyword>
<name>A0AAP0BK38_9ASPA</name>
<comment type="caution">
    <text evidence="2">The sequence shown here is derived from an EMBL/GenBank/DDBJ whole genome shotgun (WGS) entry which is preliminary data.</text>
</comment>
<accession>A0AAP0BK38</accession>
<feature type="transmembrane region" description="Helical" evidence="1">
    <location>
        <begin position="133"/>
        <end position="157"/>
    </location>
</feature>
<dbReference type="PANTHER" id="PTHR34809">
    <property type="entry name" value="MALTOSE EXCESS PROTEIN 1, CHLOROPLASTIC-RELATED"/>
    <property type="match status" value="1"/>
</dbReference>
<dbReference type="PANTHER" id="PTHR34809:SF1">
    <property type="entry name" value="MALTOSE EXCESS PROTEIN 1, CHLOROPLASTIC-RELATED"/>
    <property type="match status" value="1"/>
</dbReference>
<feature type="transmembrane region" description="Helical" evidence="1">
    <location>
        <begin position="250"/>
        <end position="268"/>
    </location>
</feature>
<evidence type="ECO:0000256" key="1">
    <source>
        <dbReference type="SAM" id="Phobius"/>
    </source>
</evidence>
<dbReference type="Proteomes" id="UP001418222">
    <property type="component" value="Unassembled WGS sequence"/>
</dbReference>
<organism evidence="2 3">
    <name type="scientific">Platanthera zijinensis</name>
    <dbReference type="NCBI Taxonomy" id="2320716"/>
    <lineage>
        <taxon>Eukaryota</taxon>
        <taxon>Viridiplantae</taxon>
        <taxon>Streptophyta</taxon>
        <taxon>Embryophyta</taxon>
        <taxon>Tracheophyta</taxon>
        <taxon>Spermatophyta</taxon>
        <taxon>Magnoliopsida</taxon>
        <taxon>Liliopsida</taxon>
        <taxon>Asparagales</taxon>
        <taxon>Orchidaceae</taxon>
        <taxon>Orchidoideae</taxon>
        <taxon>Orchideae</taxon>
        <taxon>Orchidinae</taxon>
        <taxon>Platanthera</taxon>
    </lineage>
</organism>
<evidence type="ECO:0008006" key="4">
    <source>
        <dbReference type="Google" id="ProtNLM"/>
    </source>
</evidence>
<feature type="transmembrane region" description="Helical" evidence="1">
    <location>
        <begin position="226"/>
        <end position="244"/>
    </location>
</feature>
<gene>
    <name evidence="2" type="ORF">KSP39_PZI009767</name>
</gene>
<dbReference type="GO" id="GO:0009941">
    <property type="term" value="C:chloroplast envelope"/>
    <property type="evidence" value="ECO:0007669"/>
    <property type="project" value="TreeGrafter"/>
</dbReference>
<proteinExistence type="predicted"/>
<evidence type="ECO:0000313" key="2">
    <source>
        <dbReference type="EMBL" id="KAK8941065.1"/>
    </source>
</evidence>
<protein>
    <recommendedName>
        <fullName evidence="4">Maltose excess protein 1-like, chloroplastic</fullName>
    </recommendedName>
</protein>
<sequence>MLPSIYRNPMAYTTAALPPSSIFRPLPPLYSLRSTSFLRPVLHLRPIAISASSRTICPFLHRRPLFARCNFAEPLASATESSFTASTVKGLKFKEWDSLTSKFAGAANVPFLLLQLPQILLNSRNLLSGNKSALFAVPWLGMLTGLLGNLSLLSYFAKKRETEAALVQALGVVSTYVVIVQLAMADAMPLPQFAVTSSVVASGLLINFLNYCGWLHHGVWTFWEDFLTVGGLSVLPQVMWSTFVPFLPNSVLPGFFSFGVAVVAVALARAGRLSEVGTEFVRSTSGWTATLLFMWMPVAQMWTNYLNPENIKGLSAFSMLLAMIGNGFMVPRALFIRDLMWYFIFLCNFILRSPYFSEGIVKLAFSIAYSHTINIHTPLHL</sequence>
<keyword evidence="1" id="KW-0472">Membrane</keyword>
<feature type="transmembrane region" description="Helical" evidence="1">
    <location>
        <begin position="190"/>
        <end position="214"/>
    </location>
</feature>
<dbReference type="EMBL" id="JBBWWQ010000008">
    <property type="protein sequence ID" value="KAK8941065.1"/>
    <property type="molecule type" value="Genomic_DNA"/>
</dbReference>
<keyword evidence="1" id="KW-0812">Transmembrane</keyword>
<feature type="transmembrane region" description="Helical" evidence="1">
    <location>
        <begin position="311"/>
        <end position="330"/>
    </location>
</feature>
<dbReference type="InterPro" id="IPR034628">
    <property type="entry name" value="MEX1/MEX1-like"/>
</dbReference>